<feature type="domain" description="NACHT" evidence="2">
    <location>
        <begin position="279"/>
        <end position="400"/>
    </location>
</feature>
<dbReference type="PANTHER" id="PTHR46844">
    <property type="entry name" value="SLR5058 PROTEIN"/>
    <property type="match status" value="1"/>
</dbReference>
<evidence type="ECO:0000259" key="2">
    <source>
        <dbReference type="PROSITE" id="PS50837"/>
    </source>
</evidence>
<sequence length="914" mass="104139">MATITEEERNGFRFIKALNVCGTYALYKTFVWGTPGKLPSTKVDVYLESLTSPPSTAFYLKANRNQKRFGKVQMDTIRNSKDESEFDTSLLYMIIKLGCEKVATINDDKWINKSSEMEYFITAIKDMRNDILHGPLETDDTTLQNNTKTLEDLLINCLQTAGVRYNIYKTEVDKEIDYVTDKLKKIMNEIPGNKDLLKHCSDKLKKLMLHDTQEKLREQFKKITYINPLSLICKDLQLEVKEIFVDVNLKQENDDEQVDYHDLLVQKTATQHGSSAKPQIILLEGLAGSGKTTLMKLVAQEWKSGAQKKKIKGLDDYELVFWLQCKDSTMVSYHDILNRKMPGVSAKFRNLLPGLIELCEVLIIIDGVDELNDDSQKLVNSVLDEFKKFTNKTIIFTSRPEKLETFKKDIPTEYDVTTVKLEGINKSEVEKFIQLTHQEMVKQTRGNRSTQKLINQVLEAKYIQKYLATPMNLTYLIYIWDQTPDELNLMTITQTELYDYIHQLHQSKLLERWANSPDTTIMNLRELRSRLQIILKELYLISLKIISLETLTVDEEMKNSLKSVCKNQSLSYDEIFSAFLYFEKPYPSYYKDILDYFGALYIVMTIKDQHQPSFTDSFRQCSNPNMSSNLPTTTSSTASTSAPATPTSSPPVGIRGVLQQATKKDNSNLTKYRNVFMHVARMLFNYQYELSEAIKEVVDLLHELGMDDDQWLDLLGNIKTNPNSIKVIAGFLNPRGNICIRDNRVGSYAALLPHIVPSQLHIDIKGDPDGLPRLSDLLGSLNNHRCLELKLRHHFLHANTSSTSDNILQHLENKNDLVEFMGHLSSDGMTMLPPSLTSLHLAIVSDDHAQSLLPIDSKLSQLNILSVYVSAEVSPDKLEPLPNLPKVELGLNDVDDAGLGRACDVAGKLQPQDR</sequence>
<dbReference type="Proteomes" id="UP001445076">
    <property type="component" value="Unassembled WGS sequence"/>
</dbReference>
<dbReference type="PROSITE" id="PS50837">
    <property type="entry name" value="NACHT"/>
    <property type="match status" value="1"/>
</dbReference>
<dbReference type="Pfam" id="PF05729">
    <property type="entry name" value="NACHT"/>
    <property type="match status" value="1"/>
</dbReference>
<feature type="compositionally biased region" description="Low complexity" evidence="1">
    <location>
        <begin position="625"/>
        <end position="651"/>
    </location>
</feature>
<keyword evidence="4" id="KW-1185">Reference proteome</keyword>
<dbReference type="InterPro" id="IPR003593">
    <property type="entry name" value="AAA+_ATPase"/>
</dbReference>
<dbReference type="AlphaFoldDB" id="A0AAW0X2B6"/>
<dbReference type="EMBL" id="JARKIK010000052">
    <property type="protein sequence ID" value="KAK8734027.1"/>
    <property type="molecule type" value="Genomic_DNA"/>
</dbReference>
<evidence type="ECO:0000313" key="3">
    <source>
        <dbReference type="EMBL" id="KAK8734028.1"/>
    </source>
</evidence>
<name>A0AAW0X2B6_CHEQU</name>
<evidence type="ECO:0000313" key="4">
    <source>
        <dbReference type="Proteomes" id="UP001445076"/>
    </source>
</evidence>
<dbReference type="PANTHER" id="PTHR46844:SF1">
    <property type="entry name" value="SLR5058 PROTEIN"/>
    <property type="match status" value="1"/>
</dbReference>
<dbReference type="Gene3D" id="3.40.50.300">
    <property type="entry name" value="P-loop containing nucleotide triphosphate hydrolases"/>
    <property type="match status" value="1"/>
</dbReference>
<reference evidence="3" key="2">
    <citation type="submission" date="2024-01" db="EMBL/GenBank/DDBJ databases">
        <authorList>
            <person name="He J."/>
            <person name="Wang M."/>
            <person name="Zheng J."/>
            <person name="Liu Z."/>
        </authorList>
    </citation>
    <scope>NUCLEOTIDE SEQUENCE</scope>
    <source>
        <strain evidence="3">ZL_2023a</strain>
        <tissue evidence="3">Muscle</tissue>
    </source>
</reference>
<protein>
    <recommendedName>
        <fullName evidence="2">NACHT domain-containing protein</fullName>
    </recommendedName>
</protein>
<organism evidence="3 4">
    <name type="scientific">Cherax quadricarinatus</name>
    <name type="common">Australian red claw crayfish</name>
    <dbReference type="NCBI Taxonomy" id="27406"/>
    <lineage>
        <taxon>Eukaryota</taxon>
        <taxon>Metazoa</taxon>
        <taxon>Ecdysozoa</taxon>
        <taxon>Arthropoda</taxon>
        <taxon>Crustacea</taxon>
        <taxon>Multicrustacea</taxon>
        <taxon>Malacostraca</taxon>
        <taxon>Eumalacostraca</taxon>
        <taxon>Eucarida</taxon>
        <taxon>Decapoda</taxon>
        <taxon>Pleocyemata</taxon>
        <taxon>Astacidea</taxon>
        <taxon>Parastacoidea</taxon>
        <taxon>Parastacidae</taxon>
        <taxon>Cherax</taxon>
    </lineage>
</organism>
<dbReference type="InterPro" id="IPR027417">
    <property type="entry name" value="P-loop_NTPase"/>
</dbReference>
<accession>A0AAW0X2B6</accession>
<proteinExistence type="predicted"/>
<dbReference type="EMBL" id="JARKIK010000052">
    <property type="protein sequence ID" value="KAK8734028.1"/>
    <property type="molecule type" value="Genomic_DNA"/>
</dbReference>
<reference evidence="3 4" key="1">
    <citation type="journal article" date="2024" name="BMC Genomics">
        <title>Genome assembly of redclaw crayfish (Cherax quadricarinatus) provides insights into its immune adaptation and hypoxia tolerance.</title>
        <authorList>
            <person name="Liu Z."/>
            <person name="Zheng J."/>
            <person name="Li H."/>
            <person name="Fang K."/>
            <person name="Wang S."/>
            <person name="He J."/>
            <person name="Zhou D."/>
            <person name="Weng S."/>
            <person name="Chi M."/>
            <person name="Gu Z."/>
            <person name="He J."/>
            <person name="Li F."/>
            <person name="Wang M."/>
        </authorList>
    </citation>
    <scope>NUCLEOTIDE SEQUENCE [LARGE SCALE GENOMIC DNA]</scope>
    <source>
        <strain evidence="3">ZL_2023a</strain>
    </source>
</reference>
<dbReference type="SUPFAM" id="SSF52540">
    <property type="entry name" value="P-loop containing nucleoside triphosphate hydrolases"/>
    <property type="match status" value="2"/>
</dbReference>
<comment type="caution">
    <text evidence="3">The sequence shown here is derived from an EMBL/GenBank/DDBJ whole genome shotgun (WGS) entry which is preliminary data.</text>
</comment>
<dbReference type="InterPro" id="IPR007111">
    <property type="entry name" value="NACHT_NTPase"/>
</dbReference>
<gene>
    <name evidence="3" type="ORF">OTU49_006307</name>
</gene>
<evidence type="ECO:0000256" key="1">
    <source>
        <dbReference type="SAM" id="MobiDB-lite"/>
    </source>
</evidence>
<dbReference type="SMART" id="SM00382">
    <property type="entry name" value="AAA"/>
    <property type="match status" value="1"/>
</dbReference>
<feature type="region of interest" description="Disordered" evidence="1">
    <location>
        <begin position="625"/>
        <end position="654"/>
    </location>
</feature>